<dbReference type="RefSeq" id="WP_136960170.1">
    <property type="nucleotide sequence ID" value="NZ_CP039690.1"/>
</dbReference>
<reference evidence="3 4" key="1">
    <citation type="submission" date="2019-04" db="EMBL/GenBank/DDBJ databases">
        <title>Phreatobacter aquaticus sp. nov.</title>
        <authorList>
            <person name="Choi A."/>
        </authorList>
    </citation>
    <scope>NUCLEOTIDE SEQUENCE [LARGE SCALE GENOMIC DNA]</scope>
    <source>
        <strain evidence="3 4">KCTC 52518</strain>
    </source>
</reference>
<protein>
    <recommendedName>
        <fullName evidence="5">Cytochrome c</fullName>
    </recommendedName>
</protein>
<dbReference type="OrthoDB" id="9805828at2"/>
<dbReference type="EMBL" id="CP039690">
    <property type="protein sequence ID" value="QCI64719.1"/>
    <property type="molecule type" value="Genomic_DNA"/>
</dbReference>
<keyword evidence="4" id="KW-1185">Reference proteome</keyword>
<dbReference type="InterPro" id="IPR036909">
    <property type="entry name" value="Cyt_c-like_dom_sf"/>
</dbReference>
<dbReference type="GO" id="GO:0009055">
    <property type="term" value="F:electron transfer activity"/>
    <property type="evidence" value="ECO:0007669"/>
    <property type="project" value="InterPro"/>
</dbReference>
<gene>
    <name evidence="3" type="ORF">E8M01_11100</name>
</gene>
<evidence type="ECO:0000256" key="1">
    <source>
        <dbReference type="SAM" id="MobiDB-lite"/>
    </source>
</evidence>
<evidence type="ECO:0008006" key="5">
    <source>
        <dbReference type="Google" id="ProtNLM"/>
    </source>
</evidence>
<keyword evidence="2" id="KW-0732">Signal</keyword>
<dbReference type="AlphaFoldDB" id="A0A4D7AUZ0"/>
<evidence type="ECO:0000313" key="4">
    <source>
        <dbReference type="Proteomes" id="UP000298781"/>
    </source>
</evidence>
<dbReference type="GO" id="GO:0020037">
    <property type="term" value="F:heme binding"/>
    <property type="evidence" value="ECO:0007669"/>
    <property type="project" value="InterPro"/>
</dbReference>
<evidence type="ECO:0000313" key="3">
    <source>
        <dbReference type="EMBL" id="QCI64719.1"/>
    </source>
</evidence>
<dbReference type="Gene3D" id="1.10.760.10">
    <property type="entry name" value="Cytochrome c-like domain"/>
    <property type="match status" value="1"/>
</dbReference>
<name>A0A4D7AUZ0_9HYPH</name>
<feature type="chain" id="PRO_5020789186" description="Cytochrome c" evidence="2">
    <location>
        <begin position="23"/>
        <end position="123"/>
    </location>
</feature>
<feature type="region of interest" description="Disordered" evidence="1">
    <location>
        <begin position="22"/>
        <end position="43"/>
    </location>
</feature>
<evidence type="ECO:0000256" key="2">
    <source>
        <dbReference type="SAM" id="SignalP"/>
    </source>
</evidence>
<feature type="compositionally biased region" description="Low complexity" evidence="1">
    <location>
        <begin position="23"/>
        <end position="39"/>
    </location>
</feature>
<feature type="signal peptide" evidence="2">
    <location>
        <begin position="1"/>
        <end position="22"/>
    </location>
</feature>
<dbReference type="Proteomes" id="UP000298781">
    <property type="component" value="Chromosome"/>
</dbReference>
<dbReference type="KEGG" id="pstg:E8M01_11100"/>
<accession>A0A4D7AUZ0</accession>
<sequence length="123" mass="13274">MRLLRGFAVALMLGIGAAGGPAAGQQPPAFEPQAETPEAWPAGEGRDETFYMCTACHSTGLITRIGQSREQWSGVIDLMVSKHGMLAPDAKDRDMFLNYLSAAFPLRAPAQGGGWRNPFQPQR</sequence>
<proteinExistence type="predicted"/>
<organism evidence="3 4">
    <name type="scientific">Phreatobacter stygius</name>
    <dbReference type="NCBI Taxonomy" id="1940610"/>
    <lineage>
        <taxon>Bacteria</taxon>
        <taxon>Pseudomonadati</taxon>
        <taxon>Pseudomonadota</taxon>
        <taxon>Alphaproteobacteria</taxon>
        <taxon>Hyphomicrobiales</taxon>
        <taxon>Phreatobacteraceae</taxon>
        <taxon>Phreatobacter</taxon>
    </lineage>
</organism>